<accession>A0A9W6M2Q6</accession>
<dbReference type="AlphaFoldDB" id="A0A9W6M2Q6"/>
<comment type="caution">
    <text evidence="1">The sequence shown here is derived from an EMBL/GenBank/DDBJ whole genome shotgun (WGS) entry which is preliminary data.</text>
</comment>
<evidence type="ECO:0000313" key="2">
    <source>
        <dbReference type="Proteomes" id="UP001142317"/>
    </source>
</evidence>
<dbReference type="EMBL" id="BSEO01000005">
    <property type="protein sequence ID" value="GLJ79768.1"/>
    <property type="molecule type" value="Genomic_DNA"/>
</dbReference>
<evidence type="ECO:0008006" key="3">
    <source>
        <dbReference type="Google" id="ProtNLM"/>
    </source>
</evidence>
<reference evidence="1" key="2">
    <citation type="submission" date="2023-01" db="EMBL/GenBank/DDBJ databases">
        <authorList>
            <person name="Sun Q."/>
            <person name="Evtushenko L."/>
        </authorList>
    </citation>
    <scope>NUCLEOTIDE SEQUENCE</scope>
    <source>
        <strain evidence="1">VKM Ac-1447</strain>
    </source>
</reference>
<proteinExistence type="predicted"/>
<organism evidence="1 2">
    <name type="scientific">Microbacterium imperiale</name>
    <dbReference type="NCBI Taxonomy" id="33884"/>
    <lineage>
        <taxon>Bacteria</taxon>
        <taxon>Bacillati</taxon>
        <taxon>Actinomycetota</taxon>
        <taxon>Actinomycetes</taxon>
        <taxon>Micrococcales</taxon>
        <taxon>Microbacteriaceae</taxon>
        <taxon>Microbacterium</taxon>
    </lineage>
</organism>
<gene>
    <name evidence="1" type="ORF">GCM10017586_14500</name>
</gene>
<dbReference type="Proteomes" id="UP001142317">
    <property type="component" value="Unassembled WGS sequence"/>
</dbReference>
<evidence type="ECO:0000313" key="1">
    <source>
        <dbReference type="EMBL" id="GLJ79768.1"/>
    </source>
</evidence>
<sequence>MPFHSKKTLEHWVAEFIESRGAGDEVRVAVQDGSDGADTGLVLVPLEHAPNAVYIEPTGEADDLSWSVSIEPHDQTLVLSSFELNALTHELLIAAELCAYLQEKSLGHYEPDGAPDPTGTSASAG</sequence>
<dbReference type="RefSeq" id="WP_210007479.1">
    <property type="nucleotide sequence ID" value="NZ_BSEO01000005.1"/>
</dbReference>
<protein>
    <recommendedName>
        <fullName evidence="3">Protein-L-isoaspartate carboxylmethyltransferase</fullName>
    </recommendedName>
</protein>
<keyword evidence="2" id="KW-1185">Reference proteome</keyword>
<reference evidence="1" key="1">
    <citation type="journal article" date="2014" name="Int. J. Syst. Evol. Microbiol.">
        <title>Complete genome sequence of Corynebacterium casei LMG S-19264T (=DSM 44701T), isolated from a smear-ripened cheese.</title>
        <authorList>
            <consortium name="US DOE Joint Genome Institute (JGI-PGF)"/>
            <person name="Walter F."/>
            <person name="Albersmeier A."/>
            <person name="Kalinowski J."/>
            <person name="Ruckert C."/>
        </authorList>
    </citation>
    <scope>NUCLEOTIDE SEQUENCE</scope>
    <source>
        <strain evidence="1">VKM Ac-1447</strain>
    </source>
</reference>
<name>A0A9W6M2Q6_9MICO</name>